<dbReference type="STRING" id="5353.A0A1Q3ELP3"/>
<evidence type="ECO:0000256" key="1">
    <source>
        <dbReference type="SAM" id="MobiDB-lite"/>
    </source>
</evidence>
<feature type="compositionally biased region" description="Polar residues" evidence="1">
    <location>
        <begin position="357"/>
        <end position="366"/>
    </location>
</feature>
<sequence length="410" mass="46583">MAGVSPFLTAGEVFKSPSRTARLIEAYWCYCEVTYSDKLWKLLLRPAIHGGVLAPTQAQRLNYRHWTEVTTVLYDVFEPNRIRAALQRSERNLGHLIFSQSSWAAFLGELTSPATDPLTRMFGERGLTNSPTFLRDSQFYGSLFVNEGSRVERQTYCYRFDKQYWSVTPAFPLNMFVNQKYASDWNIGYEEAVNKIKDTTTLELRWQRTTLRSLLASGKHSTVSLQEMIADRQAQLPRWPLSQFYAVTGVDRINLLFKTIVQKNTRDVAIGPLEYCGTGHIVLDSHGNKILTVCWADVGSLPLALLKREVFGLNRRTSGIAKVGKAKKAMTNHSKEKAAEKVQKLLGSGNFSFSTLEADTNEQVSEQPVKRRRLSQDQRLALQNEPMTSDGGGKENFDRRDRQKRKGPLQ</sequence>
<protein>
    <submittedName>
        <fullName evidence="2">Uncharacterized protein</fullName>
    </submittedName>
</protein>
<name>A0A1Q3ELP3_LENED</name>
<gene>
    <name evidence="2" type="ORF">LENED_010147</name>
</gene>
<proteinExistence type="predicted"/>
<reference evidence="2 3" key="1">
    <citation type="submission" date="2016-08" db="EMBL/GenBank/DDBJ databases">
        <authorList>
            <consortium name="Lentinula edodes genome sequencing consortium"/>
            <person name="Sakamoto Y."/>
            <person name="Nakade K."/>
            <person name="Sato S."/>
            <person name="Yoshida Y."/>
            <person name="Miyazaki K."/>
            <person name="Natsume S."/>
            <person name="Konno N."/>
        </authorList>
    </citation>
    <scope>NUCLEOTIDE SEQUENCE [LARGE SCALE GENOMIC DNA]</scope>
    <source>
        <strain evidence="2 3">NBRC 111202</strain>
    </source>
</reference>
<dbReference type="Proteomes" id="UP000188533">
    <property type="component" value="Unassembled WGS sequence"/>
</dbReference>
<dbReference type="AlphaFoldDB" id="A0A1Q3ELP3"/>
<organism evidence="2 3">
    <name type="scientific">Lentinula edodes</name>
    <name type="common">Shiitake mushroom</name>
    <name type="synonym">Lentinus edodes</name>
    <dbReference type="NCBI Taxonomy" id="5353"/>
    <lineage>
        <taxon>Eukaryota</taxon>
        <taxon>Fungi</taxon>
        <taxon>Dikarya</taxon>
        <taxon>Basidiomycota</taxon>
        <taxon>Agaricomycotina</taxon>
        <taxon>Agaricomycetes</taxon>
        <taxon>Agaricomycetidae</taxon>
        <taxon>Agaricales</taxon>
        <taxon>Marasmiineae</taxon>
        <taxon>Omphalotaceae</taxon>
        <taxon>Lentinula</taxon>
    </lineage>
</organism>
<accession>A0A1Q3ELP3</accession>
<feature type="compositionally biased region" description="Basic and acidic residues" evidence="1">
    <location>
        <begin position="392"/>
        <end position="401"/>
    </location>
</feature>
<evidence type="ECO:0000313" key="3">
    <source>
        <dbReference type="Proteomes" id="UP000188533"/>
    </source>
</evidence>
<feature type="region of interest" description="Disordered" evidence="1">
    <location>
        <begin position="357"/>
        <end position="410"/>
    </location>
</feature>
<comment type="caution">
    <text evidence="2">The sequence shown here is derived from an EMBL/GenBank/DDBJ whole genome shotgun (WGS) entry which is preliminary data.</text>
</comment>
<keyword evidence="3" id="KW-1185">Reference proteome</keyword>
<reference evidence="2 3" key="2">
    <citation type="submission" date="2017-02" db="EMBL/GenBank/DDBJ databases">
        <title>A genome survey and senescence transcriptome analysis in Lentinula edodes.</title>
        <authorList>
            <person name="Sakamoto Y."/>
            <person name="Nakade K."/>
            <person name="Sato S."/>
            <person name="Yoshida Y."/>
            <person name="Miyazaki K."/>
            <person name="Natsume S."/>
            <person name="Konno N."/>
        </authorList>
    </citation>
    <scope>NUCLEOTIDE SEQUENCE [LARGE SCALE GENOMIC DNA]</scope>
    <source>
        <strain evidence="2 3">NBRC 111202</strain>
    </source>
</reference>
<evidence type="ECO:0000313" key="2">
    <source>
        <dbReference type="EMBL" id="GAW08106.1"/>
    </source>
</evidence>
<dbReference type="EMBL" id="BDGU01000571">
    <property type="protein sequence ID" value="GAW08106.1"/>
    <property type="molecule type" value="Genomic_DNA"/>
</dbReference>